<keyword evidence="2" id="KW-1185">Reference proteome</keyword>
<evidence type="ECO:0000256" key="1">
    <source>
        <dbReference type="SAM" id="Phobius"/>
    </source>
</evidence>
<sequence length="535" mass="62086">MKGGQYKMFQEFSSPAQHGRPFRKTNRMVYLVVAILLIGVMLTMLNIYELHKMRLDHERHHDALVKIPETEAKGSDQTYPLNAAPIVWLQGSPKSKNNGPTGYLKHVFRVFEKIGFSIGERLSDWLVMWSHDYPFVTYSKDLKNLKPYQKVNHFPGSGFVTNKASLAQSKLDFIPKAFEIPAKKKEFLEYAGKHKNTSWVQKSNKHRGIRIKKVEELDFSKDGTFIQEYVSNPLLIDGRKFDIGIYTVLTSISPLRVYFIGGDALFRFCPLEYFPFDDSIPDKYVIGDDYLPLWKVASLEEFFVKNGYTFKNSFDAYLRSIGKDPFKLWEKMYSAIRQVFLMKEKDLIKASLRYTSRRNFFEMVRFDFVVDDRLNVFLMEANMSPNLSSDHFPPNARLYEHVLYNLFGLVGVTHYTSSSSKKKMAYQDPALVSSADIHVFPDFCHGDDCSNNCSKFKCKLCRGCITRDFEIDLKLAFLEHQRRGSARRVFPPPMNQSEALAWTPDSTVLDKYNGSNRLMFMWFIGKCRLDVGWCH</sequence>
<keyword evidence="1" id="KW-1133">Transmembrane helix</keyword>
<dbReference type="PANTHER" id="PTHR47113">
    <property type="entry name" value="LD09343P"/>
    <property type="match status" value="1"/>
</dbReference>
<proteinExistence type="predicted"/>
<dbReference type="PROSITE" id="PS51221">
    <property type="entry name" value="TTL"/>
    <property type="match status" value="1"/>
</dbReference>
<dbReference type="InterPro" id="IPR053317">
    <property type="entry name" value="Tubulin_polyglutamylase"/>
</dbReference>
<keyword evidence="1" id="KW-0472">Membrane</keyword>
<evidence type="ECO:0000313" key="3">
    <source>
        <dbReference type="RefSeq" id="XP_005107488.1"/>
    </source>
</evidence>
<dbReference type="RefSeq" id="XP_005107488.1">
    <property type="nucleotide sequence ID" value="XM_005107431.3"/>
</dbReference>
<dbReference type="GeneID" id="101861000"/>
<dbReference type="Proteomes" id="UP000694888">
    <property type="component" value="Unplaced"/>
</dbReference>
<dbReference type="RefSeq" id="XP_005107489.1">
    <property type="nucleotide sequence ID" value="XM_005107432.3"/>
</dbReference>
<feature type="transmembrane region" description="Helical" evidence="1">
    <location>
        <begin position="28"/>
        <end position="48"/>
    </location>
</feature>
<dbReference type="SUPFAM" id="SSF56059">
    <property type="entry name" value="Glutathione synthetase ATP-binding domain-like"/>
    <property type="match status" value="1"/>
</dbReference>
<evidence type="ECO:0000313" key="4">
    <source>
        <dbReference type="RefSeq" id="XP_005107489.1"/>
    </source>
</evidence>
<dbReference type="Pfam" id="PF03133">
    <property type="entry name" value="TTL"/>
    <property type="match status" value="1"/>
</dbReference>
<dbReference type="Gene3D" id="3.30.470.20">
    <property type="entry name" value="ATP-grasp fold, B domain"/>
    <property type="match status" value="1"/>
</dbReference>
<organism evidence="2 4">
    <name type="scientific">Aplysia californica</name>
    <name type="common">California sea hare</name>
    <dbReference type="NCBI Taxonomy" id="6500"/>
    <lineage>
        <taxon>Eukaryota</taxon>
        <taxon>Metazoa</taxon>
        <taxon>Spiralia</taxon>
        <taxon>Lophotrochozoa</taxon>
        <taxon>Mollusca</taxon>
        <taxon>Gastropoda</taxon>
        <taxon>Heterobranchia</taxon>
        <taxon>Euthyneura</taxon>
        <taxon>Tectipleura</taxon>
        <taxon>Aplysiida</taxon>
        <taxon>Aplysioidea</taxon>
        <taxon>Aplysiidae</taxon>
        <taxon>Aplysia</taxon>
    </lineage>
</organism>
<accession>A0ABM0K2V8</accession>
<name>A0ABM0K2V8_APLCA</name>
<dbReference type="InterPro" id="IPR004344">
    <property type="entry name" value="TTL/TTLL_fam"/>
</dbReference>
<dbReference type="PANTHER" id="PTHR47113:SF1">
    <property type="entry name" value="LD09343P"/>
    <property type="match status" value="1"/>
</dbReference>
<reference evidence="3 4" key="1">
    <citation type="submission" date="2025-05" db="UniProtKB">
        <authorList>
            <consortium name="RefSeq"/>
        </authorList>
    </citation>
    <scope>IDENTIFICATION</scope>
</reference>
<evidence type="ECO:0000313" key="2">
    <source>
        <dbReference type="Proteomes" id="UP000694888"/>
    </source>
</evidence>
<keyword evidence="1" id="KW-0812">Transmembrane</keyword>
<protein>
    <submittedName>
        <fullName evidence="3 4">Probable tubulin polyglutamylase ttll-15</fullName>
    </submittedName>
</protein>
<gene>
    <name evidence="3 4" type="primary">LOC101861000</name>
</gene>